<gene>
    <name evidence="2" type="ORF">ACFFGN_03840</name>
</gene>
<keyword evidence="1" id="KW-1133">Transmembrane helix</keyword>
<dbReference type="RefSeq" id="WP_380043869.1">
    <property type="nucleotide sequence ID" value="NZ_JBHLTC010000002.1"/>
</dbReference>
<proteinExistence type="predicted"/>
<accession>A0ABV6QG54</accession>
<organism evidence="2 3">
    <name type="scientific">Kribbella deserti</name>
    <dbReference type="NCBI Taxonomy" id="1926257"/>
    <lineage>
        <taxon>Bacteria</taxon>
        <taxon>Bacillati</taxon>
        <taxon>Actinomycetota</taxon>
        <taxon>Actinomycetes</taxon>
        <taxon>Propionibacteriales</taxon>
        <taxon>Kribbellaceae</taxon>
        <taxon>Kribbella</taxon>
    </lineage>
</organism>
<evidence type="ECO:0000313" key="3">
    <source>
        <dbReference type="Proteomes" id="UP001589890"/>
    </source>
</evidence>
<feature type="transmembrane region" description="Helical" evidence="1">
    <location>
        <begin position="50"/>
        <end position="72"/>
    </location>
</feature>
<keyword evidence="1" id="KW-0472">Membrane</keyword>
<keyword evidence="1" id="KW-0812">Transmembrane</keyword>
<dbReference type="Proteomes" id="UP001589890">
    <property type="component" value="Unassembled WGS sequence"/>
</dbReference>
<name>A0ABV6QG54_9ACTN</name>
<dbReference type="EMBL" id="JBHLTC010000002">
    <property type="protein sequence ID" value="MFC0623178.1"/>
    <property type="molecule type" value="Genomic_DNA"/>
</dbReference>
<sequence length="195" mass="20419">MNDEQRDDLRARLRAADPAHTPSGANSWIDNLVEATVSTDVAKRTTGRRWIIAAAAAVALLAIAGFGGFAVLSNKEPVFVSKSTLALTVAPADAAASCMVRDVNILAQGELALDATAIEVGANKVTLQVGRWYKGGNADLVEVISATGSETINNAGVVFNPGERYLITASGGVVRNCDLSAAWTPELAAMYERAF</sequence>
<evidence type="ECO:0000256" key="1">
    <source>
        <dbReference type="SAM" id="Phobius"/>
    </source>
</evidence>
<comment type="caution">
    <text evidence="2">The sequence shown here is derived from an EMBL/GenBank/DDBJ whole genome shotgun (WGS) entry which is preliminary data.</text>
</comment>
<keyword evidence="3" id="KW-1185">Reference proteome</keyword>
<reference evidence="2 3" key="1">
    <citation type="submission" date="2024-09" db="EMBL/GenBank/DDBJ databases">
        <authorList>
            <person name="Sun Q."/>
            <person name="Mori K."/>
        </authorList>
    </citation>
    <scope>NUCLEOTIDE SEQUENCE [LARGE SCALE GENOMIC DNA]</scope>
    <source>
        <strain evidence="2 3">CGMCC 1.15906</strain>
    </source>
</reference>
<protein>
    <submittedName>
        <fullName evidence="2">Uncharacterized protein</fullName>
    </submittedName>
</protein>
<evidence type="ECO:0000313" key="2">
    <source>
        <dbReference type="EMBL" id="MFC0623178.1"/>
    </source>
</evidence>